<proteinExistence type="predicted"/>
<evidence type="ECO:0000313" key="3">
    <source>
        <dbReference type="Proteomes" id="UP000281553"/>
    </source>
</evidence>
<keyword evidence="3" id="KW-1185">Reference proteome</keyword>
<dbReference type="EMBL" id="UYRU01099063">
    <property type="protein sequence ID" value="VDN40581.1"/>
    <property type="molecule type" value="Genomic_DNA"/>
</dbReference>
<protein>
    <submittedName>
        <fullName evidence="2">Uncharacterized protein</fullName>
    </submittedName>
</protein>
<name>A0A3P7PCG7_DIBLA</name>
<dbReference type="AlphaFoldDB" id="A0A3P7PCG7"/>
<organism evidence="2 3">
    <name type="scientific">Dibothriocephalus latus</name>
    <name type="common">Fish tapeworm</name>
    <name type="synonym">Diphyllobothrium latum</name>
    <dbReference type="NCBI Taxonomy" id="60516"/>
    <lineage>
        <taxon>Eukaryota</taxon>
        <taxon>Metazoa</taxon>
        <taxon>Spiralia</taxon>
        <taxon>Lophotrochozoa</taxon>
        <taxon>Platyhelminthes</taxon>
        <taxon>Cestoda</taxon>
        <taxon>Eucestoda</taxon>
        <taxon>Diphyllobothriidea</taxon>
        <taxon>Diphyllobothriidae</taxon>
        <taxon>Dibothriocephalus</taxon>
    </lineage>
</organism>
<evidence type="ECO:0000313" key="2">
    <source>
        <dbReference type="EMBL" id="VDN40581.1"/>
    </source>
</evidence>
<feature type="region of interest" description="Disordered" evidence="1">
    <location>
        <begin position="18"/>
        <end position="65"/>
    </location>
</feature>
<gene>
    <name evidence="2" type="ORF">DILT_LOCUS18290</name>
</gene>
<sequence length="86" mass="9286">MNVGGKASVATAVRTSTKAGIFSELPVNSNDTELGNDERDPGMVDELPGTSNDTDSDNDETDPGMMDTVMAQLFNWITEDEEFQVL</sequence>
<accession>A0A3P7PCG7</accession>
<evidence type="ECO:0000256" key="1">
    <source>
        <dbReference type="SAM" id="MobiDB-lite"/>
    </source>
</evidence>
<reference evidence="2 3" key="1">
    <citation type="submission" date="2018-11" db="EMBL/GenBank/DDBJ databases">
        <authorList>
            <consortium name="Pathogen Informatics"/>
        </authorList>
    </citation>
    <scope>NUCLEOTIDE SEQUENCE [LARGE SCALE GENOMIC DNA]</scope>
</reference>
<dbReference type="Proteomes" id="UP000281553">
    <property type="component" value="Unassembled WGS sequence"/>
</dbReference>